<comment type="caution">
    <text evidence="3">The sequence shown here is derived from an EMBL/GenBank/DDBJ whole genome shotgun (WGS) entry which is preliminary data.</text>
</comment>
<organism evidence="3">
    <name type="scientific">Menopon gallinae</name>
    <name type="common">poultry shaft louse</name>
    <dbReference type="NCBI Taxonomy" id="328185"/>
    <lineage>
        <taxon>Eukaryota</taxon>
        <taxon>Metazoa</taxon>
        <taxon>Ecdysozoa</taxon>
        <taxon>Arthropoda</taxon>
        <taxon>Hexapoda</taxon>
        <taxon>Insecta</taxon>
        <taxon>Pterygota</taxon>
        <taxon>Neoptera</taxon>
        <taxon>Paraneoptera</taxon>
        <taxon>Psocodea</taxon>
        <taxon>Troctomorpha</taxon>
        <taxon>Phthiraptera</taxon>
        <taxon>Amblycera</taxon>
        <taxon>Menoponidae</taxon>
        <taxon>Menopon</taxon>
    </lineage>
</organism>
<feature type="coiled-coil region" evidence="1">
    <location>
        <begin position="1171"/>
        <end position="1233"/>
    </location>
</feature>
<keyword evidence="1" id="KW-0175">Coiled coil</keyword>
<feature type="coiled-coil region" evidence="1">
    <location>
        <begin position="628"/>
        <end position="826"/>
    </location>
</feature>
<feature type="coiled-coil region" evidence="1">
    <location>
        <begin position="896"/>
        <end position="934"/>
    </location>
</feature>
<evidence type="ECO:0000256" key="2">
    <source>
        <dbReference type="SAM" id="MobiDB-lite"/>
    </source>
</evidence>
<feature type="region of interest" description="Disordered" evidence="2">
    <location>
        <begin position="1"/>
        <end position="32"/>
    </location>
</feature>
<dbReference type="EMBL" id="JARGDH010000003">
    <property type="protein sequence ID" value="KAL0273875.1"/>
    <property type="molecule type" value="Genomic_DNA"/>
</dbReference>
<feature type="coiled-coil region" evidence="1">
    <location>
        <begin position="423"/>
        <end position="450"/>
    </location>
</feature>
<feature type="region of interest" description="Disordered" evidence="2">
    <location>
        <begin position="1479"/>
        <end position="1501"/>
    </location>
</feature>
<feature type="coiled-coil region" evidence="1">
    <location>
        <begin position="274"/>
        <end position="318"/>
    </location>
</feature>
<sequence length="1501" mass="174178">MTSRPNDSPGTNCQTRSDGRSDQESSTKVEEEGCPVIEESGAVCGETRTLSIFQEFRQIYNECMRRMESNKEDNLALRKLAPFRKLVEDLWEQNVMLVETVEELEQEATSRVASLQNKLDQCSDKDTQNLLRQKDREICCLTLEITNKNDLLSKYYNQIDELRRDMKSRSKKYQEILCRLKDAAVQRLDQLPCDEMEFEDDGEHGEGGRRGVDGFGSELISKSNKMNTDSKCKRISFAISPAPSSCDGSVMFSAESSFENINEVLGLCEDKSPQAKLECLKKSLKSKMKQIECQDDIIIDLECQLRKAKKDLACLKENYSGSNQFPDSYEAKLNKFREILLASTCHLEKTLRVMASCVVCSSCECKQMIDEEGQALEYIKKDLVSLQICKGGGEQQRPSKSKKQSDNQVTLNANEVDNFRVEAVTAVATLEEMKEQLDVLQEIIRKCCNEMPGELEKGQIEECENKYYKYHEDFDAITDNLCEMLEAVNRSRQASIRQSNDCGKVDEKANEERNRLEKEIREQEEYMNKIKEDLKELEAKLGKTRCMSEEQEKELKCRDEEITRLANGVKGFRERLKDMQLDMAWNLNCGTKAENLSGSRSNLSILSDELQELCEILTASQTSIPGFIEKWKEENFQLQNKLACLEKCLNNKDQTLGLLQQSLKLKDDQIEELTSKLEATEEELKQLKKDFEEKCRLINNLQDSMRKSKEFEETVAHLQAELRSRECEVEQLYEKVRCLEQELECELKKCEQKTHEDLKCINELSVVIRNLQNELVNAEVNAEKFQRSPRSLSEDNGKHADLKSINHQLKCENKQLRQRLRQLERHDDISSKIADLENVIKQGECRQQIYNDKINELQKILEETISIHECEKKRLGEKLCKAEHENERSKLLISKLNETIKCKNRIENNLKEAIDQQERDLENLRSENERIRMGKTNPQTGDTINDLQTQKSNLKIRCCTLKSEIDKEEKTKKALETRIIKLNDMLAKKTHQFNELTQNYKCTSARAQEAVTKLKDAEGRLKCIKLAMNKRKGCDSGEEYDGNEDHVKRCLEDSLEAKSTECTDLMCEVQALQMKLQSMQDDFISSQSHKDCEMSCLKKEIARLEGELEVAEKEKWNLKCDMKKTQDQLKNKATSEDSHKDEIDMKNKELYELICEKKSLLESMDDLHKRLEEICLDNTKKEKENKDLMDECCRLRKEVSGLEKELSGAKRELEDLREQYSDSLKKLKCSEKKMENLKKLYCRVNEENANLQDGKNITEKQLCEARAENFMLKEKMLSAKKQKEMEANKLKTEHSSAQEEKMKYCNKIKELNCKIKNFEENIIPHLEDEIMRKERCLERYKMELREANESSQRMREESLRVIQCTKKYLTAQKCANDSMKICSKDNRQYSNFSGELEEQLKSVAQMNEHLYFELQSGKSAYKDAEPRSFSPLPWGCSNVERDDSSPEFLAESGFQSMQPSPTNMHFDYCSEIKRTPSQWNSNLGRHADNKDYNPCRNSSVR</sequence>
<dbReference type="PANTHER" id="PTHR23159">
    <property type="entry name" value="CENTROSOMAL PROTEIN 2"/>
    <property type="match status" value="1"/>
</dbReference>
<reference evidence="3" key="1">
    <citation type="journal article" date="2024" name="Gigascience">
        <title>Chromosome-level genome of the poultry shaft louse Menopon gallinae provides insight into the host-switching and adaptive evolution of parasitic lice.</title>
        <authorList>
            <person name="Xu Y."/>
            <person name="Ma L."/>
            <person name="Liu S."/>
            <person name="Liang Y."/>
            <person name="Liu Q."/>
            <person name="He Z."/>
            <person name="Tian L."/>
            <person name="Duan Y."/>
            <person name="Cai W."/>
            <person name="Li H."/>
            <person name="Song F."/>
        </authorList>
    </citation>
    <scope>NUCLEOTIDE SEQUENCE</scope>
    <source>
        <strain evidence="3">Cailab_2023a</strain>
    </source>
</reference>
<evidence type="ECO:0000256" key="1">
    <source>
        <dbReference type="SAM" id="Coils"/>
    </source>
</evidence>
<gene>
    <name evidence="3" type="ORF">PYX00_006453</name>
</gene>
<evidence type="ECO:0000313" key="3">
    <source>
        <dbReference type="EMBL" id="KAL0273875.1"/>
    </source>
</evidence>
<feature type="coiled-coil region" evidence="1">
    <location>
        <begin position="98"/>
        <end position="172"/>
    </location>
</feature>
<accession>A0AAW2HV24</accession>
<feature type="coiled-coil region" evidence="1">
    <location>
        <begin position="1062"/>
        <end position="1128"/>
    </location>
</feature>
<feature type="coiled-coil region" evidence="1">
    <location>
        <begin position="1273"/>
        <end position="1357"/>
    </location>
</feature>
<name>A0AAW2HV24_9NEOP</name>
<feature type="coiled-coil region" evidence="1">
    <location>
        <begin position="506"/>
        <end position="554"/>
    </location>
</feature>
<dbReference type="PANTHER" id="PTHR23159:SF31">
    <property type="entry name" value="CENTROSOME-ASSOCIATED PROTEIN CEP250 ISOFORM X1"/>
    <property type="match status" value="1"/>
</dbReference>
<feature type="compositionally biased region" description="Basic and acidic residues" evidence="2">
    <location>
        <begin position="17"/>
        <end position="31"/>
    </location>
</feature>
<feature type="compositionally biased region" description="Polar residues" evidence="2">
    <location>
        <begin position="1"/>
        <end position="16"/>
    </location>
</feature>
<protein>
    <submittedName>
        <fullName evidence="3">Uncharacterized protein</fullName>
    </submittedName>
</protein>
<proteinExistence type="predicted"/>